<accession>A0AAW1PCG2</accession>
<reference evidence="1 2" key="1">
    <citation type="journal article" date="2024" name="Nat. Commun.">
        <title>Phylogenomics reveals the evolutionary origins of lichenization in chlorophyte algae.</title>
        <authorList>
            <person name="Puginier C."/>
            <person name="Libourel C."/>
            <person name="Otte J."/>
            <person name="Skaloud P."/>
            <person name="Haon M."/>
            <person name="Grisel S."/>
            <person name="Petersen M."/>
            <person name="Berrin J.G."/>
            <person name="Delaux P.M."/>
            <person name="Dal Grande F."/>
            <person name="Keller J."/>
        </authorList>
    </citation>
    <scope>NUCLEOTIDE SEQUENCE [LARGE SCALE GENOMIC DNA]</scope>
    <source>
        <strain evidence="1 2">SAG 2036</strain>
    </source>
</reference>
<dbReference type="EMBL" id="JALJOQ010000042">
    <property type="protein sequence ID" value="KAK9805767.1"/>
    <property type="molecule type" value="Genomic_DNA"/>
</dbReference>
<proteinExistence type="predicted"/>
<dbReference type="AlphaFoldDB" id="A0AAW1PCG2"/>
<evidence type="ECO:0000313" key="1">
    <source>
        <dbReference type="EMBL" id="KAK9805767.1"/>
    </source>
</evidence>
<protein>
    <submittedName>
        <fullName evidence="1">Uncharacterized protein</fullName>
    </submittedName>
</protein>
<name>A0AAW1PCG2_9CHLO</name>
<evidence type="ECO:0000313" key="2">
    <source>
        <dbReference type="Proteomes" id="UP001465755"/>
    </source>
</evidence>
<keyword evidence="2" id="KW-1185">Reference proteome</keyword>
<organism evidence="1 2">
    <name type="scientific">Symbiochloris irregularis</name>
    <dbReference type="NCBI Taxonomy" id="706552"/>
    <lineage>
        <taxon>Eukaryota</taxon>
        <taxon>Viridiplantae</taxon>
        <taxon>Chlorophyta</taxon>
        <taxon>core chlorophytes</taxon>
        <taxon>Trebouxiophyceae</taxon>
        <taxon>Trebouxiales</taxon>
        <taxon>Trebouxiaceae</taxon>
        <taxon>Symbiochloris</taxon>
    </lineage>
</organism>
<dbReference type="Proteomes" id="UP001465755">
    <property type="component" value="Unassembled WGS sequence"/>
</dbReference>
<sequence length="801" mass="88762">MFDPAARHAQLSQQGNAAQQAELLLRDRRVLSLSLTEWREYLLLFSEEVVFHVDKLQQHLAPGPLQPLPSPGAPSLLEQLSRASLAEAATIIAPYLPSETATDRFNTKFYEDHNPPFANIFDGIAERKGSKQTSLEVEEGAALQVTLGKTWPLMFLLATGSRAGKSHFVFECNVKQMMYNDRHHERYKDYGEGLFVMVDFNGSGDPLERAQEEVPTLVLGQRIFARSLLKCSLRALRHALVRMHATAFLNYLDMDAVLDAVCAVRWPMGDAALSAPTTSKTRHIVVVIDELQVLHQRTMDTALYYMANDCLTTLNTWCQASPSTEERCVLLAGTGLAFCDVIVTDKWTCVDLSLPPLTPESSETLLAEQIANVAGGLDMARLLVQNDRGLRTMFLSTLFFPGILMMLGEAVRILSSRGLKVESKPELCRAEFLKLVGSVTAVKAKPLVLRILGSPRTMTCIALMTLSGLLFKPNTTWVGNDLTLGQFQDALGTFYVYNEQTERQEPAWSLLMIPSWLLEYNGSGVQEAAADQALGWSSAILAEDPGVILLGGSFERDTAARLLAKHYLLSEGLFKEPLNRVHKLARLFPGALAPAQLLETRMRVDPLIAVRDTKLFLSGPSKAAARIDTMDGRPIVTQIDRGNDLWASERQLNAWDDTGLLFLCDRRTGSKAMLIDLRYFADIQWTPGQPERTLVAVQCKGQDSAESLSWDDVQEDFAALQAAVDWHNAGDAKRRLSVMDSRWRKGVVPATSAKACQVAVAMFQAPAAVRPKLMQSSLRGPLTLARQRFGKLARMPSVYLR</sequence>
<comment type="caution">
    <text evidence="1">The sequence shown here is derived from an EMBL/GenBank/DDBJ whole genome shotgun (WGS) entry which is preliminary data.</text>
</comment>
<gene>
    <name evidence="1" type="ORF">WJX73_007352</name>
</gene>